<dbReference type="NCBIfam" id="TIGR02937">
    <property type="entry name" value="sigma70-ECF"/>
    <property type="match status" value="1"/>
</dbReference>
<accession>A0A813CA53</accession>
<evidence type="ECO:0000256" key="4">
    <source>
        <dbReference type="ARBA" id="ARBA00023125"/>
    </source>
</evidence>
<dbReference type="GO" id="GO:0003677">
    <property type="term" value="F:DNA binding"/>
    <property type="evidence" value="ECO:0007669"/>
    <property type="project" value="UniProtKB-KW"/>
</dbReference>
<feature type="region of interest" description="Disordered" evidence="6">
    <location>
        <begin position="89"/>
        <end position="108"/>
    </location>
</feature>
<comment type="caution">
    <text evidence="9">The sequence shown here is derived from an EMBL/GenBank/DDBJ whole genome shotgun (WGS) entry which is preliminary data.</text>
</comment>
<protein>
    <submittedName>
        <fullName evidence="9">Uncharacterized protein</fullName>
    </submittedName>
</protein>
<feature type="non-terminal residue" evidence="9">
    <location>
        <position position="295"/>
    </location>
</feature>
<dbReference type="InterPro" id="IPR039425">
    <property type="entry name" value="RNA_pol_sigma-70-like"/>
</dbReference>
<reference evidence="9" key="1">
    <citation type="submission" date="2021-02" db="EMBL/GenBank/DDBJ databases">
        <authorList>
            <person name="Dougan E. K."/>
            <person name="Rhodes N."/>
            <person name="Thang M."/>
            <person name="Chan C."/>
        </authorList>
    </citation>
    <scope>NUCLEOTIDE SEQUENCE</scope>
</reference>
<dbReference type="Pfam" id="PF04545">
    <property type="entry name" value="Sigma70_r4"/>
    <property type="match status" value="1"/>
</dbReference>
<name>A0A813CA53_9DINO</name>
<feature type="domain" description="RNA polymerase sigma-70 region 4" evidence="8">
    <location>
        <begin position="251"/>
        <end position="295"/>
    </location>
</feature>
<evidence type="ECO:0000259" key="7">
    <source>
        <dbReference type="Pfam" id="PF04542"/>
    </source>
</evidence>
<dbReference type="EMBL" id="CAJNJA010092795">
    <property type="protein sequence ID" value="CAE7940976.1"/>
    <property type="molecule type" value="Genomic_DNA"/>
</dbReference>
<gene>
    <name evidence="9" type="ORF">SNEC2469_LOCUS34099</name>
</gene>
<dbReference type="AlphaFoldDB" id="A0A813CA53"/>
<feature type="compositionally biased region" description="Basic and acidic residues" evidence="6">
    <location>
        <begin position="31"/>
        <end position="42"/>
    </location>
</feature>
<keyword evidence="10" id="KW-1185">Reference proteome</keyword>
<evidence type="ECO:0000256" key="5">
    <source>
        <dbReference type="ARBA" id="ARBA00023163"/>
    </source>
</evidence>
<evidence type="ECO:0000313" key="9">
    <source>
        <dbReference type="EMBL" id="CAE7940976.1"/>
    </source>
</evidence>
<dbReference type="Gene3D" id="1.10.10.10">
    <property type="entry name" value="Winged helix-like DNA-binding domain superfamily/Winged helix DNA-binding domain"/>
    <property type="match status" value="1"/>
</dbReference>
<proteinExistence type="inferred from homology"/>
<dbReference type="InterPro" id="IPR007627">
    <property type="entry name" value="RNA_pol_sigma70_r2"/>
</dbReference>
<dbReference type="InterPro" id="IPR007630">
    <property type="entry name" value="RNA_pol_sigma70_r4"/>
</dbReference>
<dbReference type="InterPro" id="IPR014284">
    <property type="entry name" value="RNA_pol_sigma-70_dom"/>
</dbReference>
<dbReference type="SUPFAM" id="SSF88659">
    <property type="entry name" value="Sigma3 and sigma4 domains of RNA polymerase sigma factors"/>
    <property type="match status" value="1"/>
</dbReference>
<dbReference type="Proteomes" id="UP000601435">
    <property type="component" value="Unassembled WGS sequence"/>
</dbReference>
<feature type="domain" description="RNA polymerase sigma-70 region 2" evidence="7">
    <location>
        <begin position="150"/>
        <end position="216"/>
    </location>
</feature>
<dbReference type="InterPro" id="IPR036388">
    <property type="entry name" value="WH-like_DNA-bd_sf"/>
</dbReference>
<dbReference type="Gene3D" id="1.10.1740.10">
    <property type="match status" value="1"/>
</dbReference>
<dbReference type="PANTHER" id="PTHR43133">
    <property type="entry name" value="RNA POLYMERASE ECF-TYPE SIGMA FACTO"/>
    <property type="match status" value="1"/>
</dbReference>
<keyword evidence="5" id="KW-0804">Transcription</keyword>
<evidence type="ECO:0000256" key="3">
    <source>
        <dbReference type="ARBA" id="ARBA00023082"/>
    </source>
</evidence>
<evidence type="ECO:0000259" key="8">
    <source>
        <dbReference type="Pfam" id="PF04545"/>
    </source>
</evidence>
<feature type="region of interest" description="Disordered" evidence="6">
    <location>
        <begin position="21"/>
        <end position="76"/>
    </location>
</feature>
<dbReference type="GO" id="GO:0006352">
    <property type="term" value="P:DNA-templated transcription initiation"/>
    <property type="evidence" value="ECO:0007669"/>
    <property type="project" value="InterPro"/>
</dbReference>
<keyword evidence="2" id="KW-0805">Transcription regulation</keyword>
<dbReference type="SUPFAM" id="SSF88946">
    <property type="entry name" value="Sigma2 domain of RNA polymerase sigma factors"/>
    <property type="match status" value="1"/>
</dbReference>
<sequence>AIGGAAQRQRLRLRRPGVAEVERLGQAARRRGAEARRPHEGEELQQVEGDEGLDAQARRRGPGVADQRRRLTRPARGIAGLQRLHLAVRAQPDGPGQTGDESGRRFAGLAPPQALLPCGAMRGDPDLIQRLVRGDKPSWDRFVAETAAVVYAAVQKRLAPAGRGDEADDVAQEVYVKLCRNDYKLLRGFDAKKAKLTTFLTVIATTTAIDTLRRGRPTGVHAETIDAVPEARLAVEPVEPVQPVRIPPGLLSARQAAVLRLLYDEEKEVGEAAALLGVEAQTVRSMHHKALTKLR</sequence>
<evidence type="ECO:0000256" key="6">
    <source>
        <dbReference type="SAM" id="MobiDB-lite"/>
    </source>
</evidence>
<evidence type="ECO:0000313" key="10">
    <source>
        <dbReference type="Proteomes" id="UP000601435"/>
    </source>
</evidence>
<keyword evidence="4" id="KW-0238">DNA-binding</keyword>
<organism evidence="9 10">
    <name type="scientific">Symbiodinium necroappetens</name>
    <dbReference type="NCBI Taxonomy" id="1628268"/>
    <lineage>
        <taxon>Eukaryota</taxon>
        <taxon>Sar</taxon>
        <taxon>Alveolata</taxon>
        <taxon>Dinophyceae</taxon>
        <taxon>Suessiales</taxon>
        <taxon>Symbiodiniaceae</taxon>
        <taxon>Symbiodinium</taxon>
    </lineage>
</organism>
<evidence type="ECO:0000256" key="2">
    <source>
        <dbReference type="ARBA" id="ARBA00023015"/>
    </source>
</evidence>
<feature type="compositionally biased region" description="Acidic residues" evidence="6">
    <location>
        <begin position="43"/>
        <end position="53"/>
    </location>
</feature>
<feature type="non-terminal residue" evidence="9">
    <location>
        <position position="1"/>
    </location>
</feature>
<dbReference type="InterPro" id="IPR013325">
    <property type="entry name" value="RNA_pol_sigma_r2"/>
</dbReference>
<dbReference type="PANTHER" id="PTHR43133:SF8">
    <property type="entry name" value="RNA POLYMERASE SIGMA FACTOR HI_1459-RELATED"/>
    <property type="match status" value="1"/>
</dbReference>
<keyword evidence="3" id="KW-0731">Sigma factor</keyword>
<dbReference type="Pfam" id="PF04542">
    <property type="entry name" value="Sigma70_r2"/>
    <property type="match status" value="1"/>
</dbReference>
<dbReference type="InterPro" id="IPR013324">
    <property type="entry name" value="RNA_pol_sigma_r3/r4-like"/>
</dbReference>
<evidence type="ECO:0000256" key="1">
    <source>
        <dbReference type="ARBA" id="ARBA00010641"/>
    </source>
</evidence>
<comment type="similarity">
    <text evidence="1">Belongs to the sigma-70 factor family. ECF subfamily.</text>
</comment>
<dbReference type="GO" id="GO:0016987">
    <property type="term" value="F:sigma factor activity"/>
    <property type="evidence" value="ECO:0007669"/>
    <property type="project" value="UniProtKB-KW"/>
</dbReference>